<dbReference type="InterPro" id="IPR002048">
    <property type="entry name" value="EF_hand_dom"/>
</dbReference>
<dbReference type="STRING" id="47311.MBCUT_07220"/>
<proteinExistence type="predicted"/>
<dbReference type="Proteomes" id="UP000077275">
    <property type="component" value="Unassembled WGS sequence"/>
</dbReference>
<keyword evidence="1" id="KW-1133">Transmembrane helix</keyword>
<name>A0A166EEQ4_9EURY</name>
<dbReference type="PATRIC" id="fig|47311.3.peg.803"/>
<dbReference type="PROSITE" id="PS50222">
    <property type="entry name" value="EF_HAND_2"/>
    <property type="match status" value="2"/>
</dbReference>
<sequence>MVNLKKFLKNGDVFNNFLKLLGGFVMRKLNKIIIISILLVVIGVSYSIKTIEDPYNLGLSKSLDKDYGLVVTTFNAFDENEDGKIDFNEYTGWFDSMDSFSSSLQQKTVKYDLNMVQKVFDLEDLNKDSYISPNELYGSFKRV</sequence>
<keyword evidence="1" id="KW-0472">Membrane</keyword>
<dbReference type="EMBL" id="LWMW01000089">
    <property type="protein sequence ID" value="KZX16568.1"/>
    <property type="molecule type" value="Genomic_DNA"/>
</dbReference>
<evidence type="ECO:0000313" key="3">
    <source>
        <dbReference type="EMBL" id="KZX16568.1"/>
    </source>
</evidence>
<dbReference type="SMART" id="SM00054">
    <property type="entry name" value="EFh"/>
    <property type="match status" value="2"/>
</dbReference>
<dbReference type="PROSITE" id="PS00018">
    <property type="entry name" value="EF_HAND_1"/>
    <property type="match status" value="1"/>
</dbReference>
<feature type="transmembrane region" description="Helical" evidence="1">
    <location>
        <begin position="29"/>
        <end position="48"/>
    </location>
</feature>
<keyword evidence="4" id="KW-1185">Reference proteome</keyword>
<keyword evidence="1" id="KW-0812">Transmembrane</keyword>
<evidence type="ECO:0000313" key="4">
    <source>
        <dbReference type="Proteomes" id="UP000077275"/>
    </source>
</evidence>
<dbReference type="GO" id="GO:0005509">
    <property type="term" value="F:calcium ion binding"/>
    <property type="evidence" value="ECO:0007669"/>
    <property type="project" value="InterPro"/>
</dbReference>
<accession>A0A166EEQ4</accession>
<reference evidence="3 4" key="1">
    <citation type="submission" date="2016-04" db="EMBL/GenBank/DDBJ databases">
        <title>Genome sequence of Methanobrevibacter cuticularis DSM 11139.</title>
        <authorList>
            <person name="Poehlein A."/>
            <person name="Seedorf H."/>
            <person name="Daniel R."/>
        </authorList>
    </citation>
    <scope>NUCLEOTIDE SEQUENCE [LARGE SCALE GENOMIC DNA]</scope>
    <source>
        <strain evidence="3 4">DSM 11139</strain>
    </source>
</reference>
<feature type="domain" description="EF-hand" evidence="2">
    <location>
        <begin position="111"/>
        <end position="143"/>
    </location>
</feature>
<comment type="caution">
    <text evidence="3">The sequence shown here is derived from an EMBL/GenBank/DDBJ whole genome shotgun (WGS) entry which is preliminary data.</text>
</comment>
<dbReference type="InterPro" id="IPR011992">
    <property type="entry name" value="EF-hand-dom_pair"/>
</dbReference>
<evidence type="ECO:0000259" key="2">
    <source>
        <dbReference type="PROSITE" id="PS50222"/>
    </source>
</evidence>
<dbReference type="AlphaFoldDB" id="A0A166EEQ4"/>
<dbReference type="InterPro" id="IPR018247">
    <property type="entry name" value="EF_Hand_1_Ca_BS"/>
</dbReference>
<dbReference type="Gene3D" id="1.10.238.10">
    <property type="entry name" value="EF-hand"/>
    <property type="match status" value="1"/>
</dbReference>
<organism evidence="3 4">
    <name type="scientific">Methanobrevibacter cuticularis</name>
    <dbReference type="NCBI Taxonomy" id="47311"/>
    <lineage>
        <taxon>Archaea</taxon>
        <taxon>Methanobacteriati</taxon>
        <taxon>Methanobacteriota</taxon>
        <taxon>Methanomada group</taxon>
        <taxon>Methanobacteria</taxon>
        <taxon>Methanobacteriales</taxon>
        <taxon>Methanobacteriaceae</taxon>
        <taxon>Methanobrevibacter</taxon>
    </lineage>
</organism>
<dbReference type="Pfam" id="PF13202">
    <property type="entry name" value="EF-hand_5"/>
    <property type="match status" value="1"/>
</dbReference>
<gene>
    <name evidence="3" type="ORF">MBCUT_07220</name>
</gene>
<protein>
    <submittedName>
        <fullName evidence="3">EF hand</fullName>
    </submittedName>
</protein>
<feature type="domain" description="EF-hand" evidence="2">
    <location>
        <begin position="65"/>
        <end position="100"/>
    </location>
</feature>
<dbReference type="SUPFAM" id="SSF47473">
    <property type="entry name" value="EF-hand"/>
    <property type="match status" value="1"/>
</dbReference>
<evidence type="ECO:0000256" key="1">
    <source>
        <dbReference type="SAM" id="Phobius"/>
    </source>
</evidence>